<evidence type="ECO:0000256" key="2">
    <source>
        <dbReference type="ARBA" id="ARBA00022801"/>
    </source>
</evidence>
<evidence type="ECO:0000259" key="7">
    <source>
        <dbReference type="PROSITE" id="PS51192"/>
    </source>
</evidence>
<dbReference type="CDD" id="cd18793">
    <property type="entry name" value="SF2_C_SNF"/>
    <property type="match status" value="1"/>
</dbReference>
<name>A0ABV6SVG4_9GAMM</name>
<dbReference type="SMART" id="SM00490">
    <property type="entry name" value="HELICc"/>
    <property type="match status" value="1"/>
</dbReference>
<dbReference type="Pfam" id="PF00271">
    <property type="entry name" value="Helicase_C"/>
    <property type="match status" value="1"/>
</dbReference>
<evidence type="ECO:0000256" key="3">
    <source>
        <dbReference type="ARBA" id="ARBA00022806"/>
    </source>
</evidence>
<dbReference type="InterPro" id="IPR057342">
    <property type="entry name" value="DEXDc_RapA"/>
</dbReference>
<protein>
    <submittedName>
        <fullName evidence="9">SNF2-related protein</fullName>
    </submittedName>
</protein>
<dbReference type="Pfam" id="PF00176">
    <property type="entry name" value="SNF2-rel_dom"/>
    <property type="match status" value="1"/>
</dbReference>
<dbReference type="PANTHER" id="PTHR10799">
    <property type="entry name" value="SNF2/RAD54 HELICASE FAMILY"/>
    <property type="match status" value="1"/>
</dbReference>
<keyword evidence="4" id="KW-0067">ATP-binding</keyword>
<evidence type="ECO:0000256" key="1">
    <source>
        <dbReference type="ARBA" id="ARBA00022741"/>
    </source>
</evidence>
<dbReference type="Gene3D" id="3.40.50.300">
    <property type="entry name" value="P-loop containing nucleotide triphosphate hydrolases"/>
    <property type="match status" value="1"/>
</dbReference>
<keyword evidence="5" id="KW-0175">Coiled coil</keyword>
<evidence type="ECO:0000256" key="5">
    <source>
        <dbReference type="SAM" id="Coils"/>
    </source>
</evidence>
<dbReference type="InterPro" id="IPR027417">
    <property type="entry name" value="P-loop_NTPase"/>
</dbReference>
<feature type="domain" description="Helicase ATP-binding" evidence="7">
    <location>
        <begin position="50"/>
        <end position="216"/>
    </location>
</feature>
<feature type="coiled-coil region" evidence="5">
    <location>
        <begin position="868"/>
        <end position="925"/>
    </location>
</feature>
<dbReference type="Proteomes" id="UP001589898">
    <property type="component" value="Unassembled WGS sequence"/>
</dbReference>
<dbReference type="SMART" id="SM00487">
    <property type="entry name" value="DEXDc"/>
    <property type="match status" value="1"/>
</dbReference>
<dbReference type="RefSeq" id="WP_189498240.1">
    <property type="nucleotide sequence ID" value="NZ_BMZT01000009.1"/>
</dbReference>
<keyword evidence="10" id="KW-1185">Reference proteome</keyword>
<dbReference type="EMBL" id="JBHLTF010000027">
    <property type="protein sequence ID" value="MFC0717442.1"/>
    <property type="molecule type" value="Genomic_DNA"/>
</dbReference>
<feature type="compositionally biased region" description="Acidic residues" evidence="6">
    <location>
        <begin position="359"/>
        <end position="376"/>
    </location>
</feature>
<dbReference type="Gene3D" id="3.40.50.10810">
    <property type="entry name" value="Tandem AAA-ATPase domain"/>
    <property type="match status" value="1"/>
</dbReference>
<dbReference type="PROSITE" id="PS51192">
    <property type="entry name" value="HELICASE_ATP_BIND_1"/>
    <property type="match status" value="1"/>
</dbReference>
<evidence type="ECO:0000259" key="8">
    <source>
        <dbReference type="PROSITE" id="PS51194"/>
    </source>
</evidence>
<keyword evidence="2" id="KW-0378">Hydrolase</keyword>
<accession>A0ABV6SVG4</accession>
<evidence type="ECO:0000256" key="6">
    <source>
        <dbReference type="SAM" id="MobiDB-lite"/>
    </source>
</evidence>
<organism evidence="9 10">
    <name type="scientific">Luteimonas padinae</name>
    <dbReference type="NCBI Taxonomy" id="1714359"/>
    <lineage>
        <taxon>Bacteria</taxon>
        <taxon>Pseudomonadati</taxon>
        <taxon>Pseudomonadota</taxon>
        <taxon>Gammaproteobacteria</taxon>
        <taxon>Lysobacterales</taxon>
        <taxon>Lysobacteraceae</taxon>
        <taxon>Luteimonas</taxon>
    </lineage>
</organism>
<proteinExistence type="predicted"/>
<evidence type="ECO:0000313" key="9">
    <source>
        <dbReference type="EMBL" id="MFC0717442.1"/>
    </source>
</evidence>
<gene>
    <name evidence="9" type="ORF">ACFFFU_06735</name>
</gene>
<dbReference type="InterPro" id="IPR049730">
    <property type="entry name" value="SNF2/RAD54-like_C"/>
</dbReference>
<keyword evidence="3" id="KW-0347">Helicase</keyword>
<keyword evidence="1" id="KW-0547">Nucleotide-binding</keyword>
<dbReference type="InterPro" id="IPR014001">
    <property type="entry name" value="Helicase_ATP-bd"/>
</dbReference>
<evidence type="ECO:0000256" key="4">
    <source>
        <dbReference type="ARBA" id="ARBA00022840"/>
    </source>
</evidence>
<feature type="domain" description="Helicase C-terminal" evidence="8">
    <location>
        <begin position="416"/>
        <end position="591"/>
    </location>
</feature>
<evidence type="ECO:0000313" key="10">
    <source>
        <dbReference type="Proteomes" id="UP001589898"/>
    </source>
</evidence>
<feature type="region of interest" description="Disordered" evidence="6">
    <location>
        <begin position="359"/>
        <end position="378"/>
    </location>
</feature>
<comment type="caution">
    <text evidence="9">The sequence shown here is derived from an EMBL/GenBank/DDBJ whole genome shotgun (WGS) entry which is preliminary data.</text>
</comment>
<dbReference type="CDD" id="cd18011">
    <property type="entry name" value="DEXDc_RapA"/>
    <property type="match status" value="1"/>
</dbReference>
<dbReference type="InterPro" id="IPR038718">
    <property type="entry name" value="SNF2-like_sf"/>
</dbReference>
<sequence length="958" mass="108820">MIETTDIQAKYFAWELTRRRRGGDLDRIGQALFDAAVDLNPHQIEAALFALQNPLSKGVLLADEVGLGKTIEAALVLGQYWAERRRRLLVICPASLRKQWATELAEKFHLPTQVLDTRTMAQARRDGIYNPLDQDVISIVSFGFAARMERAIGAIRWDLAVIDEAHKLRNAYRESHRTGQAIKRGLAGVRKVLLTATPLQNSLLELYGLSTIIDDHLFGDRVSFRTRFMRGDAAIPALRARLEDFSKRTLRRDVLEYVQYTERKPLTFPFTPGEDEQRVYDLVSGYLLRDDSYGVPTRQRHLVGLILRKLLASSTEAVVATLEVILARLRRLEDSQAEQDDWISRLVEDEELDADLLDEEEDERASDEDADPEAETQVDPAKLRAEILELEQYLLIARGVREDQKSHALLKALDTGFDRMAAIGAARKAVVFTESVRTQDYLARFLEAHGHAGRVVKFSGRATDPGLNGIYQRWLATHQGTDRVTGSPAIDRRTAVIDHFRDQADILIATEAGAEGINLQFCSLVVNYDLPWNPQRVEQRIGRCHRYGQKHDVVVVNFANQRNAADLRVLELLSEKFHLFDGVFGASDEILGRIESSVGIERQIAEIYETCRTPAEIDAAFARLRSGLEDQIAERMRETEEALLARFDAGVVERLRLHRDEAIAQLDRISRLFWRLTRHELDGAAAFDDQTLSFDLRASPTPEAEAGRYHLIRKGQPLPEDGHVYRLSHPLGEHVLDAGRRHDTPIGEVTFTLAGAPQRIAALEQLPSRSGWLELNLLELESFQLEEHLVFSAQADDGQWLDAEACQRLLELPGRANARPPAMDTLPPNFDANVRRQIEAALARALEENNAYFHAERERLDQWAEDKLLSAEQAMHDTKARLKDAKRRARAAATVEEQAAIQEEIKLLERQQRRQRQEIFDVEDEIEAKRDALIAALERRLNQRSHSVPLFRIRWSIV</sequence>
<dbReference type="SUPFAM" id="SSF52540">
    <property type="entry name" value="P-loop containing nucleoside triphosphate hydrolases"/>
    <property type="match status" value="2"/>
</dbReference>
<dbReference type="PROSITE" id="PS51194">
    <property type="entry name" value="HELICASE_CTER"/>
    <property type="match status" value="1"/>
</dbReference>
<dbReference type="InterPro" id="IPR000330">
    <property type="entry name" value="SNF2_N"/>
</dbReference>
<reference evidence="9 10" key="1">
    <citation type="submission" date="2024-09" db="EMBL/GenBank/DDBJ databases">
        <authorList>
            <person name="Sun Q."/>
            <person name="Mori K."/>
        </authorList>
    </citation>
    <scope>NUCLEOTIDE SEQUENCE [LARGE SCALE GENOMIC DNA]</scope>
    <source>
        <strain evidence="9 10">KCTC 52403</strain>
    </source>
</reference>
<dbReference type="InterPro" id="IPR001650">
    <property type="entry name" value="Helicase_C-like"/>
</dbReference>